<organism evidence="1 2">
    <name type="scientific">Campylobacter phage F375</name>
    <dbReference type="NCBI Taxonomy" id="2794377"/>
    <lineage>
        <taxon>Viruses</taxon>
        <taxon>Duplodnaviria</taxon>
        <taxon>Heunggongvirae</taxon>
        <taxon>Uroviricota</taxon>
        <taxon>Caudoviricetes</taxon>
        <taxon>Connertonviridae</taxon>
        <taxon>Fletchervirus</taxon>
        <taxon>Fletchervirus CPX</taxon>
    </lineage>
</organism>
<dbReference type="Proteomes" id="UP000596101">
    <property type="component" value="Segment"/>
</dbReference>
<reference evidence="1 2" key="1">
    <citation type="submission" date="2020-08" db="EMBL/GenBank/DDBJ databases">
        <authorList>
            <person name="Sorensen M.C.H."/>
        </authorList>
    </citation>
    <scope>NUCLEOTIDE SEQUENCE [LARGE SCALE GENOMIC DNA]</scope>
</reference>
<sequence>MLYNFINNLENLIKRNIMVTYEEIQQLIRNCLDVGIKAPASAYSKLLRHGYCVMYGGDAKFNKLEELEDNFDVKQFDRDTWVIKEYKKELTPEEWKDVNSQALYNGGTPDQIAKDIEDGEKNPIVENAFNKLDEAKLKQISKDDLKNIWNENDLETKREKTLKLISELKYKSPSLEKIIDIIKTTKDKNKIDQIITNIMFVGTGDKVIKI</sequence>
<protein>
    <submittedName>
        <fullName evidence="1">Uncharacterized protein</fullName>
    </submittedName>
</protein>
<proteinExistence type="predicted"/>
<accession>A0A7T3KJ66</accession>
<gene>
    <name evidence="1" type="ORF">F375_158</name>
</gene>
<name>A0A7T3KJ66_9CAUD</name>
<evidence type="ECO:0000313" key="2">
    <source>
        <dbReference type="Proteomes" id="UP000596101"/>
    </source>
</evidence>
<evidence type="ECO:0000313" key="1">
    <source>
        <dbReference type="EMBL" id="QPX65765.1"/>
    </source>
</evidence>
<dbReference type="EMBL" id="MT863731">
    <property type="protein sequence ID" value="QPX65765.1"/>
    <property type="molecule type" value="Genomic_DNA"/>
</dbReference>